<name>A0A6C2YNV3_9BACT</name>
<sequence length="434" mass="48353">MPINATNVRRLFESCASDPIKAVVGIQHMLGLCDRNGNRYRDSFGRPVLRDPISDTGRQVQRIRPQEFSLAETGRGLLGHSLFEQVYTPGSTWLANNRSLLEASAGAVSASAFANINAFTGTVAGLMEVNILEAWQNPQFIADVLCPSESTRMFEGRKTIGVTRIGDQAEERLPGMPTKRVQFGERWITQPRTVENSLAAEVNQETIFLDLTGQAYGEANDLGTWLRYRKEIRCIDAFIGVTNTYVYNGNNYATYIANGFYDNDVSNNELLHYTNVQTTLMKFRDMTDPATGTRVLTNPNTILVQLGKMATARAIVGDLASGTRYQDASTAAGNVTYSESPYKNKFEILESPLVYERITAANGLNVSPADAEKYWWMFEKGKPLCYAENWPLRVQQAAPGQMDMIDRGVVLYVKADERGVPMVKEPRKAVRNKP</sequence>
<dbReference type="AlphaFoldDB" id="A0A6C2YNV3"/>
<dbReference type="InParanoid" id="A0A6C2YNV3"/>
<dbReference type="Proteomes" id="UP000464378">
    <property type="component" value="Chromosome"/>
</dbReference>
<reference evidence="1" key="1">
    <citation type="submission" date="2019-04" db="EMBL/GenBank/DDBJ databases">
        <authorList>
            <consortium name="Science for Life Laboratories"/>
        </authorList>
    </citation>
    <scope>NUCLEOTIDE SEQUENCE</scope>
    <source>
        <strain evidence="1">MBLW1</strain>
    </source>
</reference>
<accession>A0A6C2YNV3</accession>
<proteinExistence type="predicted"/>
<keyword evidence="2" id="KW-1185">Reference proteome</keyword>
<evidence type="ECO:0000313" key="1">
    <source>
        <dbReference type="EMBL" id="VIP03074.1"/>
    </source>
</evidence>
<gene>
    <name evidence="1" type="ORF">GMBLW1_08860</name>
</gene>
<dbReference type="KEGG" id="tim:GMBLW1_08860"/>
<organism evidence="1">
    <name type="scientific">Tuwongella immobilis</name>
    <dbReference type="NCBI Taxonomy" id="692036"/>
    <lineage>
        <taxon>Bacteria</taxon>
        <taxon>Pseudomonadati</taxon>
        <taxon>Planctomycetota</taxon>
        <taxon>Planctomycetia</taxon>
        <taxon>Gemmatales</taxon>
        <taxon>Gemmataceae</taxon>
        <taxon>Tuwongella</taxon>
    </lineage>
</organism>
<dbReference type="EMBL" id="LR586016">
    <property type="protein sequence ID" value="VIP03074.1"/>
    <property type="molecule type" value="Genomic_DNA"/>
</dbReference>
<protein>
    <submittedName>
        <fullName evidence="1">Uncharacterized protein</fullName>
    </submittedName>
</protein>
<evidence type="ECO:0000313" key="2">
    <source>
        <dbReference type="Proteomes" id="UP000464378"/>
    </source>
</evidence>
<dbReference type="EMBL" id="LR593887">
    <property type="protein sequence ID" value="VTS03309.1"/>
    <property type="molecule type" value="Genomic_DNA"/>
</dbReference>
<dbReference type="RefSeq" id="WP_162658183.1">
    <property type="nucleotide sequence ID" value="NZ_LR593887.1"/>
</dbReference>